<dbReference type="InterPro" id="IPR033803">
    <property type="entry name" value="CBD-like_Golvesin-Xly"/>
</dbReference>
<dbReference type="PANTHER" id="PTHR35889">
    <property type="entry name" value="CYCLOINULO-OLIGOSACCHARIDE FRUCTANOTRANSFERASE-RELATED"/>
    <property type="match status" value="1"/>
</dbReference>
<dbReference type="Pfam" id="PF07587">
    <property type="entry name" value="PSD1"/>
    <property type="match status" value="1"/>
</dbReference>
<dbReference type="RefSeq" id="WP_246114663.1">
    <property type="nucleotide sequence ID" value="NZ_SJPW01000006.1"/>
</dbReference>
<protein>
    <submittedName>
        <fullName evidence="6">Planctomycete cytochrome C</fullName>
    </submittedName>
</protein>
<comment type="caution">
    <text evidence="6">The sequence shown here is derived from an EMBL/GenBank/DDBJ whole genome shotgun (WGS) entry which is preliminary data.</text>
</comment>
<dbReference type="Pfam" id="PF07635">
    <property type="entry name" value="PSCyt1"/>
    <property type="match status" value="1"/>
</dbReference>
<feature type="domain" description="Golvesin/Xly CBD-like" evidence="5">
    <location>
        <begin position="450"/>
        <end position="590"/>
    </location>
</feature>
<evidence type="ECO:0000256" key="1">
    <source>
        <dbReference type="SAM" id="SignalP"/>
    </source>
</evidence>
<evidence type="ECO:0000259" key="2">
    <source>
        <dbReference type="Pfam" id="PF07583"/>
    </source>
</evidence>
<feature type="domain" description="DUF1553" evidence="3">
    <location>
        <begin position="692"/>
        <end position="942"/>
    </location>
</feature>
<evidence type="ECO:0000259" key="5">
    <source>
        <dbReference type="Pfam" id="PF25275"/>
    </source>
</evidence>
<feature type="domain" description="DUF1549" evidence="2">
    <location>
        <begin position="175"/>
        <end position="383"/>
    </location>
</feature>
<proteinExistence type="predicted"/>
<dbReference type="Proteomes" id="UP000318288">
    <property type="component" value="Unassembled WGS sequence"/>
</dbReference>
<dbReference type="EMBL" id="SJPW01000006">
    <property type="protein sequence ID" value="TWU48506.1"/>
    <property type="molecule type" value="Genomic_DNA"/>
</dbReference>
<sequence length="978" mass="108526" precursor="true">MIDHSPVRSRLMLVVCFFIASSSAWARVLADEIANIEFFETRIRPVLVEHCYECHSNEAAEVGGGLWLDSAEAMRVGGDTGPAIQPGYADDSVLISALRYDSSEMPPSGKLPDRVIRDFEKWIATGATDPRTNTPSAASSLKTPKIDLEAGRQFWAFRPLRVSDHLAQPGDLKWIDEMVQEKLQAAAIVPNGRGDADTLLRRLSFDLTGLPPSADSMVRWRADPSDVNWEIIVDKMLASTAFGEHWARHWMDVARYADSNGSDFNATFHDAWRYRDYLISNIAGDTPVDQMIRQQIAGDLMPAENDNVRRQNLIATTFLMLGTKMLSERDKTKLTMDVVDEQIDTVGRAFMGMTLGCARCHDHKFDPVPMRDYYALAGIFRSTMSLQGESQKYVSTWKPVPLPTSQDHLDALQEHGEKLRQAKDALAKAEAKIKKQETPVRQLAGIVIDDESAIRTGDWVVSTYLKGFIGSGYLHDDNRNKDNASLQFKTTLASERSKPDSERVTKQNGKATVRWEARLWYTPGGTRASNVPVEVRVGDETRLVKVDQRKSGKDGPIASLGFFEVGQGTEAVVTISNSGTSGHVIADAVQWIPHGGMQPVVERGNQDVQKVAELKHRRDSIKTELAALVKDAPAPLPTAMAVVDKSAAEVVDCPMHVRGEVNNLGDTVPRGFLSVCGAPDESPSTLAFTGSGRLELAAWMTDPDHPLTSRVAVNRIWMRLMGDGIVRTVDNFGERGERPSHPELLDSLAVDFMRNGWSRKRLVRQIVLSETYRRGSQSSVLGDAIDPENRFLWRANRKRLPAESIRDSMLVIAGSLSREGLDDPMNGYGTLVSSNDAKSKSKISFAVNDHRRTVYLPTIRGEIPALLAALDVADADLLVGKRPTTNVPAQPLALLGSSEVREWAGLTANRLLTEVENESERVQWAYERVLQRLPTAEDHELVGRWLGSETARAMPNDQTRWQQWIAAMFAGTEFRILE</sequence>
<dbReference type="InterPro" id="IPR011444">
    <property type="entry name" value="DUF1549"/>
</dbReference>
<feature type="signal peptide" evidence="1">
    <location>
        <begin position="1"/>
        <end position="26"/>
    </location>
</feature>
<evidence type="ECO:0000313" key="7">
    <source>
        <dbReference type="Proteomes" id="UP000318288"/>
    </source>
</evidence>
<organism evidence="6 7">
    <name type="scientific">Rubripirellula tenax</name>
    <dbReference type="NCBI Taxonomy" id="2528015"/>
    <lineage>
        <taxon>Bacteria</taxon>
        <taxon>Pseudomonadati</taxon>
        <taxon>Planctomycetota</taxon>
        <taxon>Planctomycetia</taxon>
        <taxon>Pirellulales</taxon>
        <taxon>Pirellulaceae</taxon>
        <taxon>Rubripirellula</taxon>
    </lineage>
</organism>
<keyword evidence="1" id="KW-0732">Signal</keyword>
<dbReference type="InterPro" id="IPR011429">
    <property type="entry name" value="Cyt_c_Planctomycete-type"/>
</dbReference>
<dbReference type="Pfam" id="PF25275">
    <property type="entry name" value="Golvesin_C"/>
    <property type="match status" value="1"/>
</dbReference>
<dbReference type="Pfam" id="PF07583">
    <property type="entry name" value="PSCyt2"/>
    <property type="match status" value="1"/>
</dbReference>
<dbReference type="AlphaFoldDB" id="A0A5C6ELK7"/>
<accession>A0A5C6ELK7</accession>
<name>A0A5C6ELK7_9BACT</name>
<evidence type="ECO:0000259" key="4">
    <source>
        <dbReference type="Pfam" id="PF07635"/>
    </source>
</evidence>
<dbReference type="InterPro" id="IPR022655">
    <property type="entry name" value="DUF1553"/>
</dbReference>
<feature type="chain" id="PRO_5023039104" evidence="1">
    <location>
        <begin position="27"/>
        <end position="978"/>
    </location>
</feature>
<dbReference type="PANTHER" id="PTHR35889:SF3">
    <property type="entry name" value="F-BOX DOMAIN-CONTAINING PROTEIN"/>
    <property type="match status" value="1"/>
</dbReference>
<keyword evidence="7" id="KW-1185">Reference proteome</keyword>
<evidence type="ECO:0000259" key="3">
    <source>
        <dbReference type="Pfam" id="PF07587"/>
    </source>
</evidence>
<reference evidence="6 7" key="1">
    <citation type="submission" date="2019-02" db="EMBL/GenBank/DDBJ databases">
        <title>Deep-cultivation of Planctomycetes and their phenomic and genomic characterization uncovers novel biology.</title>
        <authorList>
            <person name="Wiegand S."/>
            <person name="Jogler M."/>
            <person name="Boedeker C."/>
            <person name="Pinto D."/>
            <person name="Vollmers J."/>
            <person name="Rivas-Marin E."/>
            <person name="Kohn T."/>
            <person name="Peeters S.H."/>
            <person name="Heuer A."/>
            <person name="Rast P."/>
            <person name="Oberbeckmann S."/>
            <person name="Bunk B."/>
            <person name="Jeske O."/>
            <person name="Meyerdierks A."/>
            <person name="Storesund J.E."/>
            <person name="Kallscheuer N."/>
            <person name="Luecker S."/>
            <person name="Lage O.M."/>
            <person name="Pohl T."/>
            <person name="Merkel B.J."/>
            <person name="Hornburger P."/>
            <person name="Mueller R.-W."/>
            <person name="Bruemmer F."/>
            <person name="Labrenz M."/>
            <person name="Spormann A.M."/>
            <person name="Op Den Camp H."/>
            <person name="Overmann J."/>
            <person name="Amann R."/>
            <person name="Jetten M.S.M."/>
            <person name="Mascher T."/>
            <person name="Medema M.H."/>
            <person name="Devos D.P."/>
            <person name="Kaster A.-K."/>
            <person name="Ovreas L."/>
            <person name="Rohde M."/>
            <person name="Galperin M.Y."/>
            <person name="Jogler C."/>
        </authorList>
    </citation>
    <scope>NUCLEOTIDE SEQUENCE [LARGE SCALE GENOMIC DNA]</scope>
    <source>
        <strain evidence="6 7">Poly51</strain>
    </source>
</reference>
<gene>
    <name evidence="6" type="ORF">Poly51_44060</name>
</gene>
<evidence type="ECO:0000313" key="6">
    <source>
        <dbReference type="EMBL" id="TWU48506.1"/>
    </source>
</evidence>
<feature type="domain" description="Cytochrome C Planctomycete-type" evidence="4">
    <location>
        <begin position="51"/>
        <end position="109"/>
    </location>
</feature>